<dbReference type="Proteomes" id="UP000000753">
    <property type="component" value="Chromosome"/>
</dbReference>
<name>B8CMC9_SHEPW</name>
<dbReference type="HOGENOM" id="CLU_601153_0_0_6"/>
<evidence type="ECO:0000313" key="3">
    <source>
        <dbReference type="Proteomes" id="UP000000753"/>
    </source>
</evidence>
<dbReference type="GO" id="GO:0005886">
    <property type="term" value="C:plasma membrane"/>
    <property type="evidence" value="ECO:0007669"/>
    <property type="project" value="InterPro"/>
</dbReference>
<feature type="transmembrane region" description="Helical" evidence="1">
    <location>
        <begin position="269"/>
        <end position="289"/>
    </location>
</feature>
<feature type="transmembrane region" description="Helical" evidence="1">
    <location>
        <begin position="190"/>
        <end position="210"/>
    </location>
</feature>
<feature type="transmembrane region" description="Helical" evidence="1">
    <location>
        <begin position="241"/>
        <end position="260"/>
    </location>
</feature>
<sequence>MLVSNSQDMLQTIANRVSEVSLGILFSFFATLGTKPNYEVNKLYAQLEKLTQITKNSIKDNRYQLDILQALETLVPASIESVKIGLHANSLELALSKLLLATELSDAAHTVPLSATSQLLLDEKVEHLIKDYRVAYKQLISSRKIPKTSNRRLRSLTPTNWQIVAVASSRVFWVISFSLLYWYFSGFQSAPAALLLGCIFISIFSTQIGFTKQLKSFLIAAILGSSLGFLFANSLFLAIPIWQWLFLVLFGAGFVSGLLLTRAGSKTPIVLFGTVFFLSALGLNNLAVFEPITSFNNALVHLITALQLWLGFMLIPEPSQEYIARLSIKSIQKNTVKAVHYKIVKPSKYFVVQMQRRLQISQLQGFNIGRERKQLCNIETTKGILALRANEKLVTVGLNMANLLEQFDSSEKAAEYLQQLDNSKIDDIEQLVATVVCFFELQQWRQAVTVAKPIS</sequence>
<accession>B8CMC9</accession>
<gene>
    <name evidence="2" type="ordered locus">swp_2443</name>
</gene>
<protein>
    <submittedName>
        <fullName evidence="2">Fusaric acid resistance protein conserved region</fullName>
    </submittedName>
</protein>
<dbReference type="GO" id="GO:0022857">
    <property type="term" value="F:transmembrane transporter activity"/>
    <property type="evidence" value="ECO:0007669"/>
    <property type="project" value="InterPro"/>
</dbReference>
<keyword evidence="1" id="KW-1133">Transmembrane helix</keyword>
<keyword evidence="1" id="KW-0472">Membrane</keyword>
<keyword evidence="3" id="KW-1185">Reference proteome</keyword>
<dbReference type="EMBL" id="CP000472">
    <property type="protein sequence ID" value="ACJ29186.1"/>
    <property type="molecule type" value="Genomic_DNA"/>
</dbReference>
<reference evidence="2 3" key="1">
    <citation type="journal article" date="2008" name="PLoS ONE">
        <title>Environmental adaptation: genomic analysis of the piezotolerant and psychrotolerant deep-sea iron reducing bacterium Shewanella piezotolerans WP3.</title>
        <authorList>
            <person name="Wang F."/>
            <person name="Wang J."/>
            <person name="Jian H."/>
            <person name="Zhang B."/>
            <person name="Li S."/>
            <person name="Wang F."/>
            <person name="Zeng X."/>
            <person name="Gao L."/>
            <person name="Bartlett D.H."/>
            <person name="Yu J."/>
            <person name="Hu S."/>
            <person name="Xiao X."/>
        </authorList>
    </citation>
    <scope>NUCLEOTIDE SEQUENCE [LARGE SCALE GENOMIC DNA]</scope>
    <source>
        <strain evidence="3">WP3 / JCM 13877</strain>
    </source>
</reference>
<keyword evidence="1" id="KW-0812">Transmembrane</keyword>
<organism evidence="2 3">
    <name type="scientific">Shewanella piezotolerans (strain WP3 / JCM 13877)</name>
    <dbReference type="NCBI Taxonomy" id="225849"/>
    <lineage>
        <taxon>Bacteria</taxon>
        <taxon>Pseudomonadati</taxon>
        <taxon>Pseudomonadota</taxon>
        <taxon>Gammaproteobacteria</taxon>
        <taxon>Alteromonadales</taxon>
        <taxon>Shewanellaceae</taxon>
        <taxon>Shewanella</taxon>
    </lineage>
</organism>
<proteinExistence type="predicted"/>
<dbReference type="AlphaFoldDB" id="B8CMC9"/>
<feature type="transmembrane region" description="Helical" evidence="1">
    <location>
        <begin position="217"/>
        <end position="235"/>
    </location>
</feature>
<dbReference type="KEGG" id="swp:swp_2443"/>
<evidence type="ECO:0000313" key="2">
    <source>
        <dbReference type="EMBL" id="ACJ29186.1"/>
    </source>
</evidence>
<dbReference type="STRING" id="225849.swp_2443"/>
<evidence type="ECO:0000256" key="1">
    <source>
        <dbReference type="SAM" id="Phobius"/>
    </source>
</evidence>
<dbReference type="Pfam" id="PF04632">
    <property type="entry name" value="FUSC"/>
    <property type="match status" value="1"/>
</dbReference>
<dbReference type="InterPro" id="IPR006726">
    <property type="entry name" value="PHBA_efflux_AaeB/fusaric-R"/>
</dbReference>